<dbReference type="InterPro" id="IPR050570">
    <property type="entry name" value="Cell_wall_metabolism_enzyme"/>
</dbReference>
<organism evidence="2 3">
    <name type="scientific">Noviherbaspirillum album</name>
    <dbReference type="NCBI Taxonomy" id="3080276"/>
    <lineage>
        <taxon>Bacteria</taxon>
        <taxon>Pseudomonadati</taxon>
        <taxon>Pseudomonadota</taxon>
        <taxon>Betaproteobacteria</taxon>
        <taxon>Burkholderiales</taxon>
        <taxon>Oxalobacteraceae</taxon>
        <taxon>Noviherbaspirillum</taxon>
    </lineage>
</organism>
<dbReference type="EC" id="3.4.-.-" evidence="2"/>
<dbReference type="RefSeq" id="WP_326508962.1">
    <property type="nucleotide sequence ID" value="NZ_JAWIIV010000028.1"/>
</dbReference>
<dbReference type="InterPro" id="IPR011055">
    <property type="entry name" value="Dup_hybrid_motif"/>
</dbReference>
<protein>
    <submittedName>
        <fullName evidence="2">M23 family metallopeptidase</fullName>
        <ecNumber evidence="2">3.4.-.-</ecNumber>
    </submittedName>
</protein>
<dbReference type="PANTHER" id="PTHR21666:SF268">
    <property type="entry name" value="PEPTIDASE M23 DOMAIN-CONTAINING PROTEIN"/>
    <property type="match status" value="1"/>
</dbReference>
<accession>A0ABU6JFU4</accession>
<evidence type="ECO:0000313" key="3">
    <source>
        <dbReference type="Proteomes" id="UP001352263"/>
    </source>
</evidence>
<dbReference type="Pfam" id="PF01551">
    <property type="entry name" value="Peptidase_M23"/>
    <property type="match status" value="1"/>
</dbReference>
<evidence type="ECO:0000259" key="1">
    <source>
        <dbReference type="Pfam" id="PF01551"/>
    </source>
</evidence>
<dbReference type="EMBL" id="JAWIIV010000028">
    <property type="protein sequence ID" value="MEC4722283.1"/>
    <property type="molecule type" value="Genomic_DNA"/>
</dbReference>
<keyword evidence="2" id="KW-0378">Hydrolase</keyword>
<evidence type="ECO:0000313" key="2">
    <source>
        <dbReference type="EMBL" id="MEC4722283.1"/>
    </source>
</evidence>
<proteinExistence type="predicted"/>
<dbReference type="InterPro" id="IPR016047">
    <property type="entry name" value="M23ase_b-sheet_dom"/>
</dbReference>
<dbReference type="Gene3D" id="2.70.70.10">
    <property type="entry name" value="Glucose Permease (Domain IIA)"/>
    <property type="match status" value="1"/>
</dbReference>
<reference evidence="2 3" key="1">
    <citation type="submission" date="2023-10" db="EMBL/GenBank/DDBJ databases">
        <title>Noviherbaspirillum sp. CPCC 100848 genome assembly.</title>
        <authorList>
            <person name="Li X.Y."/>
            <person name="Fang X.M."/>
        </authorList>
    </citation>
    <scope>NUCLEOTIDE SEQUENCE [LARGE SCALE GENOMIC DNA]</scope>
    <source>
        <strain evidence="2 3">CPCC 100848</strain>
    </source>
</reference>
<sequence length="191" mass="20699">MPPSSPLVFILRLMRLALIAMAINASFAVIEPAVERSTYLSRLVMSDPVRHLRMPVDRVAQRQLRDTWHAARSHGRKHEGIDIFATRGTPVRSTTEGIISRIGTNKLGGNVVWVLGPGGHRHYYAHLDQVANIRTGERIGAGALLGFVGNTGNAKLTPPHLHYGIYTGKGAINPFPLLSGKVAVPPSHPAS</sequence>
<dbReference type="PANTHER" id="PTHR21666">
    <property type="entry name" value="PEPTIDASE-RELATED"/>
    <property type="match status" value="1"/>
</dbReference>
<gene>
    <name evidence="2" type="ORF">RY831_24265</name>
</gene>
<comment type="caution">
    <text evidence="2">The sequence shown here is derived from an EMBL/GenBank/DDBJ whole genome shotgun (WGS) entry which is preliminary data.</text>
</comment>
<dbReference type="Proteomes" id="UP001352263">
    <property type="component" value="Unassembled WGS sequence"/>
</dbReference>
<feature type="domain" description="M23ase beta-sheet core" evidence="1">
    <location>
        <begin position="77"/>
        <end position="174"/>
    </location>
</feature>
<dbReference type="CDD" id="cd12797">
    <property type="entry name" value="M23_peptidase"/>
    <property type="match status" value="1"/>
</dbReference>
<keyword evidence="3" id="KW-1185">Reference proteome</keyword>
<name>A0ABU6JFU4_9BURK</name>
<dbReference type="GO" id="GO:0016787">
    <property type="term" value="F:hydrolase activity"/>
    <property type="evidence" value="ECO:0007669"/>
    <property type="project" value="UniProtKB-KW"/>
</dbReference>
<dbReference type="SUPFAM" id="SSF51261">
    <property type="entry name" value="Duplicated hybrid motif"/>
    <property type="match status" value="1"/>
</dbReference>